<evidence type="ECO:0000313" key="2">
    <source>
        <dbReference type="EMBL" id="KJB44158.1"/>
    </source>
</evidence>
<proteinExistence type="predicted"/>
<evidence type="ECO:0000313" key="3">
    <source>
        <dbReference type="Proteomes" id="UP000032304"/>
    </source>
</evidence>
<feature type="transmembrane region" description="Helical" evidence="1">
    <location>
        <begin position="78"/>
        <end position="100"/>
    </location>
</feature>
<evidence type="ECO:0000256" key="1">
    <source>
        <dbReference type="SAM" id="Phobius"/>
    </source>
</evidence>
<protein>
    <submittedName>
        <fullName evidence="2">Uncharacterized protein</fullName>
    </submittedName>
</protein>
<keyword evidence="1" id="KW-1133">Transmembrane helix</keyword>
<dbReference type="Gramene" id="KJB44158">
    <property type="protein sequence ID" value="KJB44158"/>
    <property type="gene ID" value="B456_007G237700"/>
</dbReference>
<organism evidence="2 3">
    <name type="scientific">Gossypium raimondii</name>
    <name type="common">Peruvian cotton</name>
    <name type="synonym">Gossypium klotzschianum subsp. raimondii</name>
    <dbReference type="NCBI Taxonomy" id="29730"/>
    <lineage>
        <taxon>Eukaryota</taxon>
        <taxon>Viridiplantae</taxon>
        <taxon>Streptophyta</taxon>
        <taxon>Embryophyta</taxon>
        <taxon>Tracheophyta</taxon>
        <taxon>Spermatophyta</taxon>
        <taxon>Magnoliopsida</taxon>
        <taxon>eudicotyledons</taxon>
        <taxon>Gunneridae</taxon>
        <taxon>Pentapetalae</taxon>
        <taxon>rosids</taxon>
        <taxon>malvids</taxon>
        <taxon>Malvales</taxon>
        <taxon>Malvaceae</taxon>
        <taxon>Malvoideae</taxon>
        <taxon>Gossypium</taxon>
    </lineage>
</organism>
<keyword evidence="1" id="KW-0812">Transmembrane</keyword>
<accession>A0A0D2QY90</accession>
<reference evidence="2 3" key="1">
    <citation type="journal article" date="2012" name="Nature">
        <title>Repeated polyploidization of Gossypium genomes and the evolution of spinnable cotton fibres.</title>
        <authorList>
            <person name="Paterson A.H."/>
            <person name="Wendel J.F."/>
            <person name="Gundlach H."/>
            <person name="Guo H."/>
            <person name="Jenkins J."/>
            <person name="Jin D."/>
            <person name="Llewellyn D."/>
            <person name="Showmaker K.C."/>
            <person name="Shu S."/>
            <person name="Udall J."/>
            <person name="Yoo M.J."/>
            <person name="Byers R."/>
            <person name="Chen W."/>
            <person name="Doron-Faigenboim A."/>
            <person name="Duke M.V."/>
            <person name="Gong L."/>
            <person name="Grimwood J."/>
            <person name="Grover C."/>
            <person name="Grupp K."/>
            <person name="Hu G."/>
            <person name="Lee T.H."/>
            <person name="Li J."/>
            <person name="Lin L."/>
            <person name="Liu T."/>
            <person name="Marler B.S."/>
            <person name="Page J.T."/>
            <person name="Roberts A.W."/>
            <person name="Romanel E."/>
            <person name="Sanders W.S."/>
            <person name="Szadkowski E."/>
            <person name="Tan X."/>
            <person name="Tang H."/>
            <person name="Xu C."/>
            <person name="Wang J."/>
            <person name="Wang Z."/>
            <person name="Zhang D."/>
            <person name="Zhang L."/>
            <person name="Ashrafi H."/>
            <person name="Bedon F."/>
            <person name="Bowers J.E."/>
            <person name="Brubaker C.L."/>
            <person name="Chee P.W."/>
            <person name="Das S."/>
            <person name="Gingle A.R."/>
            <person name="Haigler C.H."/>
            <person name="Harker D."/>
            <person name="Hoffmann L.V."/>
            <person name="Hovav R."/>
            <person name="Jones D.C."/>
            <person name="Lemke C."/>
            <person name="Mansoor S."/>
            <person name="ur Rahman M."/>
            <person name="Rainville L.N."/>
            <person name="Rambani A."/>
            <person name="Reddy U.K."/>
            <person name="Rong J.K."/>
            <person name="Saranga Y."/>
            <person name="Scheffler B.E."/>
            <person name="Scheffler J.A."/>
            <person name="Stelly D.M."/>
            <person name="Triplett B.A."/>
            <person name="Van Deynze A."/>
            <person name="Vaslin M.F."/>
            <person name="Waghmare V.N."/>
            <person name="Walford S.A."/>
            <person name="Wright R.J."/>
            <person name="Zaki E.A."/>
            <person name="Zhang T."/>
            <person name="Dennis E.S."/>
            <person name="Mayer K.F."/>
            <person name="Peterson D.G."/>
            <person name="Rokhsar D.S."/>
            <person name="Wang X."/>
            <person name="Schmutz J."/>
        </authorList>
    </citation>
    <scope>NUCLEOTIDE SEQUENCE [LARGE SCALE GENOMIC DNA]</scope>
</reference>
<sequence length="132" mass="14952">MKRYLTCYLYSVSNLLLLEIKSLTSQFARALDKQNRNNVLTSWPAFAVFNFHTNFPPLPPPNPRRHAPMANPFNPDGFSFSFPLSLLLNISANFFFFPFFCSPRSLLTAKCFCCSAAYCYGATHFSSSVPKS</sequence>
<dbReference type="EMBL" id="CM001746">
    <property type="protein sequence ID" value="KJB44158.1"/>
    <property type="molecule type" value="Genomic_DNA"/>
</dbReference>
<dbReference type="AlphaFoldDB" id="A0A0D2QY90"/>
<keyword evidence="3" id="KW-1185">Reference proteome</keyword>
<gene>
    <name evidence="2" type="ORF">B456_007G237700</name>
</gene>
<keyword evidence="1" id="KW-0472">Membrane</keyword>
<dbReference type="Proteomes" id="UP000032304">
    <property type="component" value="Chromosome 7"/>
</dbReference>
<name>A0A0D2QY90_GOSRA</name>